<dbReference type="SUPFAM" id="SSF81383">
    <property type="entry name" value="F-box domain"/>
    <property type="match status" value="1"/>
</dbReference>
<dbReference type="InterPro" id="IPR055357">
    <property type="entry name" value="LRR_At1g61320_AtMIF1"/>
</dbReference>
<reference evidence="2" key="1">
    <citation type="journal article" date="2019" name="BMC Genomics">
        <title>A new reference genome for Sorghum bicolor reveals high levels of sequence similarity between sweet and grain genotypes: implications for the genetics of sugar metabolism.</title>
        <authorList>
            <person name="Cooper E.A."/>
            <person name="Brenton Z.W."/>
            <person name="Flinn B.S."/>
            <person name="Jenkins J."/>
            <person name="Shu S."/>
            <person name="Flowers D."/>
            <person name="Luo F."/>
            <person name="Wang Y."/>
            <person name="Xia P."/>
            <person name="Barry K."/>
            <person name="Daum C."/>
            <person name="Lipzen A."/>
            <person name="Yoshinaga Y."/>
            <person name="Schmutz J."/>
            <person name="Saski C."/>
            <person name="Vermerris W."/>
            <person name="Kresovich S."/>
        </authorList>
    </citation>
    <scope>NUCLEOTIDE SEQUENCE</scope>
</reference>
<organism evidence="2 3">
    <name type="scientific">Sorghum bicolor</name>
    <name type="common">Sorghum</name>
    <name type="synonym">Sorghum vulgare</name>
    <dbReference type="NCBI Taxonomy" id="4558"/>
    <lineage>
        <taxon>Eukaryota</taxon>
        <taxon>Viridiplantae</taxon>
        <taxon>Streptophyta</taxon>
        <taxon>Embryophyta</taxon>
        <taxon>Tracheophyta</taxon>
        <taxon>Spermatophyta</taxon>
        <taxon>Magnoliopsida</taxon>
        <taxon>Liliopsida</taxon>
        <taxon>Poales</taxon>
        <taxon>Poaceae</taxon>
        <taxon>PACMAD clade</taxon>
        <taxon>Panicoideae</taxon>
        <taxon>Andropogonodae</taxon>
        <taxon>Andropogoneae</taxon>
        <taxon>Sorghinae</taxon>
        <taxon>Sorghum</taxon>
    </lineage>
</organism>
<comment type="caution">
    <text evidence="2">The sequence shown here is derived from an EMBL/GenBank/DDBJ whole genome shotgun (WGS) entry which is preliminary data.</text>
</comment>
<dbReference type="PANTHER" id="PTHR34145:SF57">
    <property type="entry name" value="F-BOX DOMAIN-CONTAINING PROTEIN"/>
    <property type="match status" value="1"/>
</dbReference>
<dbReference type="Gene3D" id="3.80.10.10">
    <property type="entry name" value="Ribonuclease Inhibitor"/>
    <property type="match status" value="1"/>
</dbReference>
<proteinExistence type="predicted"/>
<gene>
    <name evidence="2" type="ORF">BDA96_07G199900</name>
</gene>
<reference evidence="2" key="2">
    <citation type="submission" date="2020-10" db="EMBL/GenBank/DDBJ databases">
        <authorList>
            <person name="Cooper E.A."/>
            <person name="Brenton Z.W."/>
            <person name="Flinn B.S."/>
            <person name="Jenkins J."/>
            <person name="Shu S."/>
            <person name="Flowers D."/>
            <person name="Luo F."/>
            <person name="Wang Y."/>
            <person name="Xia P."/>
            <person name="Barry K."/>
            <person name="Daum C."/>
            <person name="Lipzen A."/>
            <person name="Yoshinaga Y."/>
            <person name="Schmutz J."/>
            <person name="Saski C."/>
            <person name="Vermerris W."/>
            <person name="Kresovich S."/>
        </authorList>
    </citation>
    <scope>NUCLEOTIDE SEQUENCE</scope>
</reference>
<dbReference type="AlphaFoldDB" id="A0A921QPF7"/>
<evidence type="ECO:0000313" key="2">
    <source>
        <dbReference type="EMBL" id="KAG0524310.1"/>
    </source>
</evidence>
<dbReference type="InterPro" id="IPR032675">
    <property type="entry name" value="LRR_dom_sf"/>
</dbReference>
<dbReference type="EMBL" id="CM027686">
    <property type="protein sequence ID" value="KAG0524310.1"/>
    <property type="molecule type" value="Genomic_DNA"/>
</dbReference>
<dbReference type="InterPro" id="IPR053772">
    <property type="entry name" value="At1g61320/At1g61330-like"/>
</dbReference>
<dbReference type="OrthoDB" id="661008at2759"/>
<protein>
    <recommendedName>
        <fullName evidence="1">At1g61320/AtMIF1 LRR domain-containing protein</fullName>
    </recommendedName>
</protein>
<evidence type="ECO:0000313" key="3">
    <source>
        <dbReference type="Proteomes" id="UP000807115"/>
    </source>
</evidence>
<sequence length="482" mass="55303">MNNLMCQKTRSCDDARGEDAIHEFGVPRVRFEDLPMDVVYRIMSKLPPKEFARANVLSSKLRCTWSVCPRLTFDGVQVCKCHRWDLVQHTGRFIHEVNSVLQKHHDKVVETLEVRMDLVDSLLVHHLNNWVSFAASSGTKNLTLDLKPIDFFLKPQLERFVFPFQLLDSGRISRLQHMQLSFVSLKPHSHYRGFPNLRKLHLQLVHANKKDLGHVLSHCCNLEWLCIDRCHLNDELVVNGPLSHLLYLSIDCCEITKVEFHAMNLTTFEYYGRFIPIGLSHSLKIQSANIMFYAGVFQDVLVSILNGLPNVENLTFRIACLDLIKKQWLWDNPLKFSRLKHLQLYLNIPGRNEDSILYSVSILRATPFIEDLEVHFGGTTSLWLADVGPRRQDIGQCNPYNRLKKMWITGFKGVRGQVEFMLHVVENAPALEVLTVDTHKRSTSGGDSWTKKSGPPPFEEAKRIALTCLSRAISLSTKLDVI</sequence>
<evidence type="ECO:0000259" key="1">
    <source>
        <dbReference type="Pfam" id="PF23622"/>
    </source>
</evidence>
<dbReference type="SUPFAM" id="SSF52047">
    <property type="entry name" value="RNI-like"/>
    <property type="match status" value="1"/>
</dbReference>
<accession>A0A921QPF7</accession>
<name>A0A921QPF7_SORBI</name>
<dbReference type="Proteomes" id="UP000807115">
    <property type="component" value="Chromosome 7"/>
</dbReference>
<dbReference type="KEGG" id="sbi:8060583"/>
<dbReference type="Gramene" id="EES15281">
    <property type="protein sequence ID" value="EES15281"/>
    <property type="gene ID" value="SORBI_3007G187900"/>
</dbReference>
<feature type="domain" description="At1g61320/AtMIF1 LRR" evidence="1">
    <location>
        <begin position="100"/>
        <end position="444"/>
    </location>
</feature>
<dbReference type="InterPro" id="IPR036047">
    <property type="entry name" value="F-box-like_dom_sf"/>
</dbReference>
<dbReference type="Pfam" id="PF23622">
    <property type="entry name" value="LRR_At1g61320_AtMIF1"/>
    <property type="match status" value="1"/>
</dbReference>
<dbReference type="OMA" id="EICFCAS"/>
<dbReference type="PANTHER" id="PTHR34145">
    <property type="entry name" value="OS02G0105600 PROTEIN"/>
    <property type="match status" value="1"/>
</dbReference>